<accession>A0A5F1YLH0</accession>
<feature type="region of interest" description="Disordered" evidence="1">
    <location>
        <begin position="150"/>
        <end position="178"/>
    </location>
</feature>
<reference evidence="3" key="1">
    <citation type="journal article" date="2019" name="PLoS Negl. Trop. Dis.">
        <title>Revisiting the worldwide diversity of Leptospira species in the environment.</title>
        <authorList>
            <person name="Vincent A.T."/>
            <person name="Schiettekatte O."/>
            <person name="Bourhy P."/>
            <person name="Veyrier F.J."/>
            <person name="Picardeau M."/>
        </authorList>
    </citation>
    <scope>NUCLEOTIDE SEQUENCE [LARGE SCALE GENOMIC DNA]</scope>
    <source>
        <strain evidence="3">201800299</strain>
    </source>
</reference>
<dbReference type="AlphaFoldDB" id="A0A5F1YLH0"/>
<feature type="chain" id="PRO_5043206836" description="HEAT repeat domain-containing protein" evidence="2">
    <location>
        <begin position="20"/>
        <end position="178"/>
    </location>
</feature>
<evidence type="ECO:0008006" key="5">
    <source>
        <dbReference type="Google" id="ProtNLM"/>
    </source>
</evidence>
<keyword evidence="4" id="KW-1185">Reference proteome</keyword>
<dbReference type="EMBL" id="RQFA01000046">
    <property type="protein sequence ID" value="TGK33297.1"/>
    <property type="molecule type" value="Genomic_DNA"/>
</dbReference>
<evidence type="ECO:0000313" key="3">
    <source>
        <dbReference type="EMBL" id="TGK33297.1"/>
    </source>
</evidence>
<dbReference type="RefSeq" id="WP_135594612.1">
    <property type="nucleotide sequence ID" value="NZ_RQEZ01000013.1"/>
</dbReference>
<dbReference type="Proteomes" id="UP000298277">
    <property type="component" value="Unassembled WGS sequence"/>
</dbReference>
<gene>
    <name evidence="3" type="ORF">EHQ17_10910</name>
</gene>
<name>A0A5F1YLH0_9LEPT</name>
<protein>
    <recommendedName>
        <fullName evidence="5">HEAT repeat domain-containing protein</fullName>
    </recommendedName>
</protein>
<evidence type="ECO:0000313" key="4">
    <source>
        <dbReference type="Proteomes" id="UP000298277"/>
    </source>
</evidence>
<dbReference type="OrthoDB" id="326101at2"/>
<feature type="compositionally biased region" description="Basic and acidic residues" evidence="1">
    <location>
        <begin position="166"/>
        <end position="178"/>
    </location>
</feature>
<proteinExistence type="predicted"/>
<feature type="signal peptide" evidence="2">
    <location>
        <begin position="1"/>
        <end position="19"/>
    </location>
</feature>
<evidence type="ECO:0000256" key="2">
    <source>
        <dbReference type="SAM" id="SignalP"/>
    </source>
</evidence>
<organism evidence="3 4">
    <name type="scientific">Leptospira gomenensis</name>
    <dbReference type="NCBI Taxonomy" id="2484974"/>
    <lineage>
        <taxon>Bacteria</taxon>
        <taxon>Pseudomonadati</taxon>
        <taxon>Spirochaetota</taxon>
        <taxon>Spirochaetia</taxon>
        <taxon>Leptospirales</taxon>
        <taxon>Leptospiraceae</taxon>
        <taxon>Leptospira</taxon>
    </lineage>
</organism>
<keyword evidence="2" id="KW-0732">Signal</keyword>
<sequence>MKKLTFILLLTLSAGLLFAESLDPKKLSDIKSALSGTRHLENSEALKAELEFYAADPSPYLIAIVQDPNLRVYVKTRAIRLLQFYPSETNSKFLETKIAANNEHTSVRKFAIQSYAISQKGQTSKVQGFLGKFRTDSDLGPFVDKTLKETNFDSKPFDKNPSSQNDSERTRFEKPKKK</sequence>
<evidence type="ECO:0000256" key="1">
    <source>
        <dbReference type="SAM" id="MobiDB-lite"/>
    </source>
</evidence>
<comment type="caution">
    <text evidence="3">The sequence shown here is derived from an EMBL/GenBank/DDBJ whole genome shotgun (WGS) entry which is preliminary data.</text>
</comment>